<gene>
    <name evidence="7" type="ORF">SAMN06265379_105147</name>
</gene>
<sequence>MKNHNNTHIIPYKTYLYILAALIVLTLVSVGVTYIEFGELSIFTALLLASVKSILVLVYFMHLKFDNRILQILVPGIFILVGVVIFITFLDYNFR</sequence>
<evidence type="ECO:0000256" key="1">
    <source>
        <dbReference type="ARBA" id="ARBA00004651"/>
    </source>
</evidence>
<dbReference type="InterPro" id="IPR011743">
    <property type="entry name" value="Caa3_sub_IV"/>
</dbReference>
<feature type="transmembrane region" description="Helical" evidence="6">
    <location>
        <begin position="12"/>
        <end position="35"/>
    </location>
</feature>
<keyword evidence="8" id="KW-1185">Reference proteome</keyword>
<dbReference type="EMBL" id="FXTB01000005">
    <property type="protein sequence ID" value="SMO70434.1"/>
    <property type="molecule type" value="Genomic_DNA"/>
</dbReference>
<evidence type="ECO:0000313" key="7">
    <source>
        <dbReference type="EMBL" id="SMO70434.1"/>
    </source>
</evidence>
<keyword evidence="3 6" id="KW-0812">Transmembrane</keyword>
<proteinExistence type="predicted"/>
<organism evidence="7 8">
    <name type="scientific">Saccharicrinis carchari</name>
    <dbReference type="NCBI Taxonomy" id="1168039"/>
    <lineage>
        <taxon>Bacteria</taxon>
        <taxon>Pseudomonadati</taxon>
        <taxon>Bacteroidota</taxon>
        <taxon>Bacteroidia</taxon>
        <taxon>Marinilabiliales</taxon>
        <taxon>Marinilabiliaceae</taxon>
        <taxon>Saccharicrinis</taxon>
    </lineage>
</organism>
<dbReference type="RefSeq" id="WP_142533598.1">
    <property type="nucleotide sequence ID" value="NZ_FXTB01000005.1"/>
</dbReference>
<feature type="transmembrane region" description="Helical" evidence="6">
    <location>
        <begin position="72"/>
        <end position="90"/>
    </location>
</feature>
<keyword evidence="4 6" id="KW-1133">Transmembrane helix</keyword>
<feature type="transmembrane region" description="Helical" evidence="6">
    <location>
        <begin position="41"/>
        <end position="60"/>
    </location>
</feature>
<dbReference type="InterPro" id="IPR005171">
    <property type="entry name" value="Cyt_c_oxidase_su4_prok"/>
</dbReference>
<name>A0A521DF66_SACCC</name>
<evidence type="ECO:0000256" key="3">
    <source>
        <dbReference type="ARBA" id="ARBA00022692"/>
    </source>
</evidence>
<evidence type="ECO:0000256" key="2">
    <source>
        <dbReference type="ARBA" id="ARBA00022475"/>
    </source>
</evidence>
<evidence type="ECO:0000256" key="6">
    <source>
        <dbReference type="SAM" id="Phobius"/>
    </source>
</evidence>
<reference evidence="7 8" key="1">
    <citation type="submission" date="2017-05" db="EMBL/GenBank/DDBJ databases">
        <authorList>
            <person name="Varghese N."/>
            <person name="Submissions S."/>
        </authorList>
    </citation>
    <scope>NUCLEOTIDE SEQUENCE [LARGE SCALE GENOMIC DNA]</scope>
    <source>
        <strain evidence="7 8">DSM 27040</strain>
    </source>
</reference>
<evidence type="ECO:0000256" key="5">
    <source>
        <dbReference type="ARBA" id="ARBA00023136"/>
    </source>
</evidence>
<protein>
    <submittedName>
        <fullName evidence="7">Cytochrome c oxidase subunit 4</fullName>
    </submittedName>
</protein>
<dbReference type="GO" id="GO:0005886">
    <property type="term" value="C:plasma membrane"/>
    <property type="evidence" value="ECO:0007669"/>
    <property type="project" value="UniProtKB-SubCell"/>
</dbReference>
<accession>A0A521DF66</accession>
<keyword evidence="5 6" id="KW-0472">Membrane</keyword>
<comment type="subcellular location">
    <subcellularLocation>
        <location evidence="1">Cell membrane</location>
        <topology evidence="1">Multi-pass membrane protein</topology>
    </subcellularLocation>
</comment>
<dbReference type="NCBIfam" id="TIGR02229">
    <property type="entry name" value="caa3_sub_IV"/>
    <property type="match status" value="1"/>
</dbReference>
<dbReference type="Pfam" id="PF03626">
    <property type="entry name" value="COX4_pro"/>
    <property type="match status" value="1"/>
</dbReference>
<dbReference type="AlphaFoldDB" id="A0A521DF66"/>
<dbReference type="Proteomes" id="UP000319040">
    <property type="component" value="Unassembled WGS sequence"/>
</dbReference>
<dbReference type="OrthoDB" id="1122616at2"/>
<evidence type="ECO:0000256" key="4">
    <source>
        <dbReference type="ARBA" id="ARBA00022989"/>
    </source>
</evidence>
<evidence type="ECO:0000313" key="8">
    <source>
        <dbReference type="Proteomes" id="UP000319040"/>
    </source>
</evidence>
<keyword evidence="2" id="KW-1003">Cell membrane</keyword>